<keyword evidence="4 7" id="KW-0812">Transmembrane</keyword>
<dbReference type="GO" id="GO:0022857">
    <property type="term" value="F:transmembrane transporter activity"/>
    <property type="evidence" value="ECO:0007669"/>
    <property type="project" value="UniProtKB-UniRule"/>
</dbReference>
<sequence>MPSDIMIGFLGFVLLLVLLAIRVPVGTAMLAVGAGGIWLLHPRGDVAVFSTLAGESFSVSSLYSLTILPLFVLMGNLSGVSGMSRDLYDAAHAWFGHRKGGLASSTIVGCAGFSALSGSSLASAVTMGRVAIPEMKRYHYSDALATGSVAAGGTLGILIPPSAGFVIYAILTEESIGRLFMAGVLPGLVLMGLFMAAITIQVMRNPDLAPDALAKVPIRERFRALLRARWIIGIVVITVGGIYGGVFSAVEAAGIGAFLAFVATVLRGAFRWPEIRKALGDTLASTATTFYILMGAFVFTPFVALSGIPDALNEWVVGLGAGPYTVLILCLLALIVLGTFMEGFAILVLTLPLLQPLLEGFGFDMIWFGVLMVIVLEMGLISPPVGINVFVVKGIAPDVPMNTIFRGVWPFWFAMGAMIVLLILFPQIALLLPNTMFGP</sequence>
<evidence type="ECO:0000313" key="10">
    <source>
        <dbReference type="Proteomes" id="UP000509367"/>
    </source>
</evidence>
<keyword evidence="7" id="KW-0813">Transport</keyword>
<evidence type="ECO:0000256" key="7">
    <source>
        <dbReference type="RuleBase" id="RU369079"/>
    </source>
</evidence>
<feature type="transmembrane region" description="Helical" evidence="7">
    <location>
        <begin position="366"/>
        <end position="391"/>
    </location>
</feature>
<dbReference type="InterPro" id="IPR004681">
    <property type="entry name" value="TRAP_DctM"/>
</dbReference>
<dbReference type="RefSeq" id="WP_175276902.1">
    <property type="nucleotide sequence ID" value="NZ_CP054836.1"/>
</dbReference>
<evidence type="ECO:0000313" key="9">
    <source>
        <dbReference type="EMBL" id="QKV19010.1"/>
    </source>
</evidence>
<protein>
    <recommendedName>
        <fullName evidence="7">TRAP transporter large permease protein</fullName>
    </recommendedName>
</protein>
<feature type="transmembrane region" description="Helical" evidence="7">
    <location>
        <begin position="282"/>
        <end position="304"/>
    </location>
</feature>
<dbReference type="PANTHER" id="PTHR33362:SF5">
    <property type="entry name" value="C4-DICARBOXYLATE TRAP TRANSPORTER LARGE PERMEASE PROTEIN DCTM"/>
    <property type="match status" value="1"/>
</dbReference>
<feature type="transmembrane region" description="Helical" evidence="7">
    <location>
        <begin position="57"/>
        <end position="77"/>
    </location>
</feature>
<name>A0A6N1VDM3_9HYPH</name>
<evidence type="ECO:0000256" key="5">
    <source>
        <dbReference type="ARBA" id="ARBA00022989"/>
    </source>
</evidence>
<feature type="transmembrane region" description="Helical" evidence="7">
    <location>
        <begin position="252"/>
        <end position="270"/>
    </location>
</feature>
<keyword evidence="6 7" id="KW-0472">Membrane</keyword>
<feature type="transmembrane region" description="Helical" evidence="7">
    <location>
        <begin position="224"/>
        <end position="246"/>
    </location>
</feature>
<keyword evidence="3 7" id="KW-0997">Cell inner membrane</keyword>
<dbReference type="NCBIfam" id="TIGR00786">
    <property type="entry name" value="dctM"/>
    <property type="match status" value="1"/>
</dbReference>
<keyword evidence="10" id="KW-1185">Reference proteome</keyword>
<evidence type="ECO:0000256" key="1">
    <source>
        <dbReference type="ARBA" id="ARBA00004429"/>
    </source>
</evidence>
<evidence type="ECO:0000256" key="6">
    <source>
        <dbReference type="ARBA" id="ARBA00023136"/>
    </source>
</evidence>
<feature type="domain" description="TRAP C4-dicarboxylate transport system permease DctM subunit" evidence="8">
    <location>
        <begin position="12"/>
        <end position="428"/>
    </location>
</feature>
<proteinExistence type="inferred from homology"/>
<comment type="subunit">
    <text evidence="7">The complex comprises the extracytoplasmic solute receptor protein and the two transmembrane proteins.</text>
</comment>
<evidence type="ECO:0000259" key="8">
    <source>
        <dbReference type="Pfam" id="PF06808"/>
    </source>
</evidence>
<dbReference type="EMBL" id="CP054836">
    <property type="protein sequence ID" value="QKV19010.1"/>
    <property type="molecule type" value="Genomic_DNA"/>
</dbReference>
<evidence type="ECO:0000256" key="3">
    <source>
        <dbReference type="ARBA" id="ARBA00022519"/>
    </source>
</evidence>
<evidence type="ECO:0000256" key="2">
    <source>
        <dbReference type="ARBA" id="ARBA00022475"/>
    </source>
</evidence>
<comment type="subcellular location">
    <subcellularLocation>
        <location evidence="1 7">Cell inner membrane</location>
        <topology evidence="1 7">Multi-pass membrane protein</topology>
    </subcellularLocation>
</comment>
<dbReference type="KEGG" id="orm:HTY61_11395"/>
<gene>
    <name evidence="9" type="ORF">HTY61_11395</name>
</gene>
<comment type="function">
    <text evidence="7">Part of the tripartite ATP-independent periplasmic (TRAP) transport system.</text>
</comment>
<keyword evidence="2" id="KW-1003">Cell membrane</keyword>
<comment type="similarity">
    <text evidence="7">Belongs to the TRAP transporter large permease family.</text>
</comment>
<reference evidence="9 10" key="1">
    <citation type="submission" date="2020-06" db="EMBL/GenBank/DDBJ databases">
        <title>Oricola thermophila sp. nov. isolated from a tidal sediments.</title>
        <authorList>
            <person name="Kwon K.K."/>
            <person name="Yang S.-H."/>
            <person name="Park M.-J."/>
        </authorList>
    </citation>
    <scope>NUCLEOTIDE SEQUENCE [LARGE SCALE GENOMIC DNA]</scope>
    <source>
        <strain evidence="9 10">MEBiC13590</strain>
    </source>
</reference>
<dbReference type="Proteomes" id="UP000509367">
    <property type="component" value="Chromosome"/>
</dbReference>
<feature type="transmembrane region" description="Helical" evidence="7">
    <location>
        <begin position="324"/>
        <end position="354"/>
    </location>
</feature>
<keyword evidence="5 7" id="KW-1133">Transmembrane helix</keyword>
<dbReference type="Pfam" id="PF06808">
    <property type="entry name" value="DctM"/>
    <property type="match status" value="1"/>
</dbReference>
<dbReference type="PANTHER" id="PTHR33362">
    <property type="entry name" value="SIALIC ACID TRAP TRANSPORTER PERMEASE PROTEIN SIAT-RELATED"/>
    <property type="match status" value="1"/>
</dbReference>
<dbReference type="PIRSF" id="PIRSF006066">
    <property type="entry name" value="HI0050"/>
    <property type="match status" value="1"/>
</dbReference>
<organism evidence="9 10">
    <name type="scientific">Oricola thermophila</name>
    <dbReference type="NCBI Taxonomy" id="2742145"/>
    <lineage>
        <taxon>Bacteria</taxon>
        <taxon>Pseudomonadati</taxon>
        <taxon>Pseudomonadota</taxon>
        <taxon>Alphaproteobacteria</taxon>
        <taxon>Hyphomicrobiales</taxon>
        <taxon>Ahrensiaceae</taxon>
        <taxon>Oricola</taxon>
    </lineage>
</organism>
<comment type="caution">
    <text evidence="7">Lacks conserved residue(s) required for the propagation of feature annotation.</text>
</comment>
<evidence type="ECO:0000256" key="4">
    <source>
        <dbReference type="ARBA" id="ARBA00022692"/>
    </source>
</evidence>
<feature type="transmembrane region" description="Helical" evidence="7">
    <location>
        <begin position="411"/>
        <end position="432"/>
    </location>
</feature>
<dbReference type="GO" id="GO:0005886">
    <property type="term" value="C:plasma membrane"/>
    <property type="evidence" value="ECO:0007669"/>
    <property type="project" value="UniProtKB-SubCell"/>
</dbReference>
<dbReference type="AlphaFoldDB" id="A0A6N1VDM3"/>
<accession>A0A6N1VDM3</accession>
<feature type="transmembrane region" description="Helical" evidence="7">
    <location>
        <begin position="183"/>
        <end position="203"/>
    </location>
</feature>
<feature type="transmembrane region" description="Helical" evidence="7">
    <location>
        <begin position="143"/>
        <end position="171"/>
    </location>
</feature>
<dbReference type="InterPro" id="IPR010656">
    <property type="entry name" value="DctM"/>
</dbReference>